<sequence length="1025" mass="111444">MNFGKVLNQPHAILSATLVVVLLGVLGYLQMPTNLFPDVNRPSVSVVTRWPGAAAADVAREITHPIEVRMSAIDGVRRVTSTSRDGVSAVQVEFEYGKPIENAANAVTTELSRVRGLLPEGIREPLIFKITDAARPVMVLAVTPAKNSGLDLGDVRRLAENPLRDTLLNLPGVAEAEVFGGDQRQVSVSLDRDRLAAHGLSVGQVAAALAGANLSRPAGLIHRQGNRYLLTAETLAKTPEDLAAVLVPLPGGNHIRVGELGEVKWGAADATSLYRGNGKPAVAVALLRSEEGFSQPVIDAVRKALPRIQHQFPALHIEIADTQGRLIGLTVSNMLDSLRDAVIMTIFVILLFLGNTRASIVVALVLPVSYLITFAALKAIGYEFDMVTLSAIIIAVGLLVDDAIVVIENIERRMTQLGERGLTAAINGTREILLADAAGTATTVLVLIPIMFIGGYVQQVLRPLTVTLSIALIASLIASVTLIPLLAPWIVKPGQRDPLGWLLRPFDRFVTEPLKRFYLALVTWGLRHRALVIFGFLALFAASANQMRFLGREIMPMMDTGVTRITFEAQPDTDDDRMRQLMARIEKVVEEEVPADWILFTSAVVGSEAGVKSFGAQRRLQQGEITLNLVDRFHRDQDIWTIQDRIRRRLHRIPGLISANMAVYGATPLSSIRSSVDVMIQGPDPRVLDRLADEAMARLKQVGGLTGVERSWQGDSLRIELNVDPARARLYGLTALQVAEQVAAQVDGTPGGSLRVPGENAIPVWVRLKPNQRDGLVALEALNIRTADGTLVPLAAMARPRWITAPTAETHQALLPTVDVLAWRRNISITRLHERVERALADLELPRGYRIHYEGEYKQLQESFQRLVRSFAIGLALLYLMLVVTFRSFLQPLAILFTLPLAIIGAAWGLMLAGKFGSMPGFMGLILLMGVVVNNGILLVDFTHQALRRGKSLDEALLGAVSIRTRPILMTAVSAAVGMLPIALEWAVGIERLSPLAIVAIGGLLTGTFLTLLAVPVFTHVLARR</sequence>
<dbReference type="GO" id="GO:0042910">
    <property type="term" value="F:xenobiotic transmembrane transporter activity"/>
    <property type="evidence" value="ECO:0007669"/>
    <property type="project" value="TreeGrafter"/>
</dbReference>
<dbReference type="PANTHER" id="PTHR32063">
    <property type="match status" value="1"/>
</dbReference>
<dbReference type="Gene3D" id="3.30.70.1440">
    <property type="entry name" value="Multidrug efflux transporter AcrB pore domain"/>
    <property type="match status" value="1"/>
</dbReference>
<keyword evidence="1" id="KW-0812">Transmembrane</keyword>
<name>A0A7C5N8W4_9GAMM</name>
<proteinExistence type="predicted"/>
<feature type="transmembrane region" description="Helical" evidence="1">
    <location>
        <begin position="464"/>
        <end position="491"/>
    </location>
</feature>
<dbReference type="InterPro" id="IPR027463">
    <property type="entry name" value="AcrB_DN_DC_subdom"/>
</dbReference>
<dbReference type="Gene3D" id="3.30.2090.10">
    <property type="entry name" value="Multidrug efflux transporter AcrB TolC docking domain, DN and DC subdomains"/>
    <property type="match status" value="2"/>
</dbReference>
<dbReference type="SUPFAM" id="SSF82714">
    <property type="entry name" value="Multidrug efflux transporter AcrB TolC docking domain, DN and DC subdomains"/>
    <property type="match status" value="2"/>
</dbReference>
<dbReference type="Gene3D" id="3.30.70.1320">
    <property type="entry name" value="Multidrug efflux transporter AcrB pore domain like"/>
    <property type="match status" value="1"/>
</dbReference>
<keyword evidence="1" id="KW-1133">Transmembrane helix</keyword>
<dbReference type="PRINTS" id="PR00702">
    <property type="entry name" value="ACRIFLAVINRP"/>
</dbReference>
<gene>
    <name evidence="2" type="ORF">ENJ98_00360</name>
</gene>
<dbReference type="Proteomes" id="UP000886100">
    <property type="component" value="Unassembled WGS sequence"/>
</dbReference>
<feature type="transmembrane region" description="Helical" evidence="1">
    <location>
        <begin position="12"/>
        <end position="31"/>
    </location>
</feature>
<feature type="transmembrane region" description="Helical" evidence="1">
    <location>
        <begin position="437"/>
        <end position="457"/>
    </location>
</feature>
<feature type="transmembrane region" description="Helical" evidence="1">
    <location>
        <begin position="337"/>
        <end position="354"/>
    </location>
</feature>
<dbReference type="GO" id="GO:0005886">
    <property type="term" value="C:plasma membrane"/>
    <property type="evidence" value="ECO:0007669"/>
    <property type="project" value="TreeGrafter"/>
</dbReference>
<reference evidence="2" key="1">
    <citation type="journal article" date="2020" name="mSystems">
        <title>Genome- and Community-Level Interaction Insights into Carbon Utilization and Element Cycling Functions of Hydrothermarchaeota in Hydrothermal Sediment.</title>
        <authorList>
            <person name="Zhou Z."/>
            <person name="Liu Y."/>
            <person name="Xu W."/>
            <person name="Pan J."/>
            <person name="Luo Z.H."/>
            <person name="Li M."/>
        </authorList>
    </citation>
    <scope>NUCLEOTIDE SEQUENCE [LARGE SCALE GENOMIC DNA]</scope>
    <source>
        <strain evidence="2">HyVt-535</strain>
    </source>
</reference>
<dbReference type="PANTHER" id="PTHR32063:SF0">
    <property type="entry name" value="SWARMING MOTILITY PROTEIN SWRC"/>
    <property type="match status" value="1"/>
</dbReference>
<dbReference type="Gene3D" id="1.20.1640.10">
    <property type="entry name" value="Multidrug efflux transporter AcrB transmembrane domain"/>
    <property type="match status" value="2"/>
</dbReference>
<feature type="transmembrane region" description="Helical" evidence="1">
    <location>
        <begin position="517"/>
        <end position="542"/>
    </location>
</feature>
<feature type="transmembrane region" description="Helical" evidence="1">
    <location>
        <begin position="967"/>
        <end position="984"/>
    </location>
</feature>
<feature type="transmembrane region" description="Helical" evidence="1">
    <location>
        <begin position="360"/>
        <end position="380"/>
    </location>
</feature>
<evidence type="ECO:0000313" key="2">
    <source>
        <dbReference type="EMBL" id="HHH12667.1"/>
    </source>
</evidence>
<keyword evidence="1" id="KW-0472">Membrane</keyword>
<feature type="transmembrane region" description="Helical" evidence="1">
    <location>
        <begin position="925"/>
        <end position="947"/>
    </location>
</feature>
<comment type="caution">
    <text evidence="2">The sequence shown here is derived from an EMBL/GenBank/DDBJ whole genome shotgun (WGS) entry which is preliminary data.</text>
</comment>
<protein>
    <submittedName>
        <fullName evidence="2">Efflux RND transporter permease subunit</fullName>
    </submittedName>
</protein>
<organism evidence="2">
    <name type="scientific">Thiolapillus brandeum</name>
    <dbReference type="NCBI Taxonomy" id="1076588"/>
    <lineage>
        <taxon>Bacteria</taxon>
        <taxon>Pseudomonadati</taxon>
        <taxon>Pseudomonadota</taxon>
        <taxon>Gammaproteobacteria</taxon>
        <taxon>Chromatiales</taxon>
        <taxon>Sedimenticolaceae</taxon>
        <taxon>Thiolapillus</taxon>
    </lineage>
</organism>
<accession>A0A7C5N8W4</accession>
<dbReference type="Pfam" id="PF00873">
    <property type="entry name" value="ACR_tran"/>
    <property type="match status" value="1"/>
</dbReference>
<feature type="transmembrane region" description="Helical" evidence="1">
    <location>
        <begin position="996"/>
        <end position="1018"/>
    </location>
</feature>
<dbReference type="AlphaFoldDB" id="A0A7C5N8W4"/>
<feature type="transmembrane region" description="Helical" evidence="1">
    <location>
        <begin position="387"/>
        <end position="407"/>
    </location>
</feature>
<dbReference type="SUPFAM" id="SSF82866">
    <property type="entry name" value="Multidrug efflux transporter AcrB transmembrane domain"/>
    <property type="match status" value="2"/>
</dbReference>
<dbReference type="SUPFAM" id="SSF82693">
    <property type="entry name" value="Multidrug efflux transporter AcrB pore domain, PN1, PN2, PC1 and PC2 subdomains"/>
    <property type="match status" value="2"/>
</dbReference>
<evidence type="ECO:0000256" key="1">
    <source>
        <dbReference type="SAM" id="Phobius"/>
    </source>
</evidence>
<dbReference type="InterPro" id="IPR001036">
    <property type="entry name" value="Acrflvin-R"/>
</dbReference>
<dbReference type="Gene3D" id="3.30.70.1430">
    <property type="entry name" value="Multidrug efflux transporter AcrB pore domain"/>
    <property type="match status" value="2"/>
</dbReference>
<dbReference type="EMBL" id="DROM01000024">
    <property type="protein sequence ID" value="HHH12667.1"/>
    <property type="molecule type" value="Genomic_DNA"/>
</dbReference>
<feature type="transmembrane region" description="Helical" evidence="1">
    <location>
        <begin position="867"/>
        <end position="886"/>
    </location>
</feature>
<feature type="transmembrane region" description="Helical" evidence="1">
    <location>
        <begin position="892"/>
        <end position="913"/>
    </location>
</feature>